<proteinExistence type="predicted"/>
<accession>A0A1S1LSM6</accession>
<feature type="transmembrane region" description="Helical" evidence="2">
    <location>
        <begin position="7"/>
        <end position="29"/>
    </location>
</feature>
<name>A0A1S1LSM6_MYCCH</name>
<keyword evidence="2" id="KW-1133">Transmembrane helix</keyword>
<dbReference type="InterPro" id="IPR025403">
    <property type="entry name" value="TgpA-like_C"/>
</dbReference>
<sequence length="308" mass="32783">MNSDNRLFLRASGVIVLVALSVVALRSYLPPDTKVLPQPEEPRDEPHSVALQLLLCGVAAILILLSLRRRRPGMPVPTESPSYLRFRGLTRREALIATASALVLMGAAWMSLYLSRPTGNPPVRESVPGTSAPSRPADAPPRKAPGDVPERDEPGMPMVVLGVVLIGIAVMVFVLRRNDPDTVDADGDPSGEAGAADAAPGSLAHLVELGLAEVAEPGRDPRASIIACYAAMEQGLTAAPEAAPLASDTPSEVLQRAVHLGALQSQAGTQLVSLFSEARFSPHRMTQTDRESAVRWLQTVLDDLRSRP</sequence>
<dbReference type="Pfam" id="PF13559">
    <property type="entry name" value="DUF4129"/>
    <property type="match status" value="1"/>
</dbReference>
<reference evidence="4 5" key="1">
    <citation type="submission" date="2016-10" db="EMBL/GenBank/DDBJ databases">
        <title>Evaluation of Human, Veterinary and Environmental Mycobacterium chelonae Isolates by Core Genome Phylogenomic Analysis, Targeted Gene Comparison, and Anti-microbial Susceptibility Patterns: A Tale of Mistaken Identities.</title>
        <authorList>
            <person name="Fogelson S.B."/>
            <person name="Camus A.C."/>
            <person name="Lorenz W."/>
            <person name="Vasireddy R."/>
            <person name="Vasireddy S."/>
            <person name="Smith T."/>
            <person name="Brown-Elliott B.A."/>
            <person name="Wallace R.J.Jr."/>
            <person name="Hasan N.A."/>
            <person name="Reischl U."/>
            <person name="Sanchez S."/>
        </authorList>
    </citation>
    <scope>NUCLEOTIDE SEQUENCE [LARGE SCALE GENOMIC DNA]</scope>
    <source>
        <strain evidence="4 5">15515</strain>
    </source>
</reference>
<feature type="region of interest" description="Disordered" evidence="1">
    <location>
        <begin position="120"/>
        <end position="153"/>
    </location>
</feature>
<dbReference type="RefSeq" id="WP_057969183.1">
    <property type="nucleotide sequence ID" value="NZ_MLII01000028.1"/>
</dbReference>
<feature type="transmembrane region" description="Helical" evidence="2">
    <location>
        <begin position="155"/>
        <end position="175"/>
    </location>
</feature>
<feature type="domain" description="Protein-glutamine gamma-glutamyltransferase-like C-terminal" evidence="3">
    <location>
        <begin position="228"/>
        <end position="297"/>
    </location>
</feature>
<comment type="caution">
    <text evidence="4">The sequence shown here is derived from an EMBL/GenBank/DDBJ whole genome shotgun (WGS) entry which is preliminary data.</text>
</comment>
<evidence type="ECO:0000256" key="1">
    <source>
        <dbReference type="SAM" id="MobiDB-lite"/>
    </source>
</evidence>
<evidence type="ECO:0000256" key="2">
    <source>
        <dbReference type="SAM" id="Phobius"/>
    </source>
</evidence>
<evidence type="ECO:0000313" key="4">
    <source>
        <dbReference type="EMBL" id="OHU59669.1"/>
    </source>
</evidence>
<protein>
    <recommendedName>
        <fullName evidence="3">Protein-glutamine gamma-glutamyltransferase-like C-terminal domain-containing protein</fullName>
    </recommendedName>
</protein>
<dbReference type="EMBL" id="MLIQ01000011">
    <property type="protein sequence ID" value="OHU59669.1"/>
    <property type="molecule type" value="Genomic_DNA"/>
</dbReference>
<evidence type="ECO:0000313" key="5">
    <source>
        <dbReference type="Proteomes" id="UP000180043"/>
    </source>
</evidence>
<keyword evidence="2" id="KW-0812">Transmembrane</keyword>
<dbReference type="Proteomes" id="UP000180043">
    <property type="component" value="Unassembled WGS sequence"/>
</dbReference>
<gene>
    <name evidence="4" type="ORF">BKG82_03665</name>
</gene>
<dbReference type="AlphaFoldDB" id="A0A1S1LSM6"/>
<feature type="transmembrane region" description="Helical" evidence="2">
    <location>
        <begin position="49"/>
        <end position="67"/>
    </location>
</feature>
<organism evidence="4 5">
    <name type="scientific">Mycobacteroides chelonae</name>
    <name type="common">Mycobacterium chelonae</name>
    <dbReference type="NCBI Taxonomy" id="1774"/>
    <lineage>
        <taxon>Bacteria</taxon>
        <taxon>Bacillati</taxon>
        <taxon>Actinomycetota</taxon>
        <taxon>Actinomycetes</taxon>
        <taxon>Mycobacteriales</taxon>
        <taxon>Mycobacteriaceae</taxon>
        <taxon>Mycobacteroides</taxon>
    </lineage>
</organism>
<keyword evidence="2" id="KW-0472">Membrane</keyword>
<evidence type="ECO:0000259" key="3">
    <source>
        <dbReference type="Pfam" id="PF13559"/>
    </source>
</evidence>
<feature type="transmembrane region" description="Helical" evidence="2">
    <location>
        <begin position="94"/>
        <end position="114"/>
    </location>
</feature>
<feature type="compositionally biased region" description="Basic and acidic residues" evidence="1">
    <location>
        <begin position="140"/>
        <end position="153"/>
    </location>
</feature>